<dbReference type="EMBL" id="VSSQ01000409">
    <property type="protein sequence ID" value="MPL93929.1"/>
    <property type="molecule type" value="Genomic_DNA"/>
</dbReference>
<dbReference type="InterPro" id="IPR036709">
    <property type="entry name" value="Autotransporte_beta_dom_sf"/>
</dbReference>
<organism evidence="2">
    <name type="scientific">bioreactor metagenome</name>
    <dbReference type="NCBI Taxonomy" id="1076179"/>
    <lineage>
        <taxon>unclassified sequences</taxon>
        <taxon>metagenomes</taxon>
        <taxon>ecological metagenomes</taxon>
    </lineage>
</organism>
<dbReference type="PROSITE" id="PS51208">
    <property type="entry name" value="AUTOTRANSPORTER"/>
    <property type="match status" value="1"/>
</dbReference>
<proteinExistence type="predicted"/>
<dbReference type="Gene3D" id="2.40.128.130">
    <property type="entry name" value="Autotransporter beta-domain"/>
    <property type="match status" value="1"/>
</dbReference>
<protein>
    <recommendedName>
        <fullName evidence="1">Autotransporter domain-containing protein</fullName>
    </recommendedName>
</protein>
<sequence length="781" mass="82361">MSGSDGVSGIGGSAYAMGVLLTDSKVALTTSNISAVATAGNGVASDSYFNDIQQYGNGYIAIAQGLVTENTKLAVNSAQDLTIAAVAQNASLSNQAFAIQVNNDSYNTYNVGGDFYISATAEGSTEYDNLNLNSTLLGKQPYQNLTQAVATLVSNSSFIVNANYLQIAANSSSSSGNNSTWAAGLAAYDSVVDVHAANGISITASAESENNNNRITRDTYAYGILGNSNTMSFVSDEGGILVGSNGDAVDVYGSKLLFDAKDDGITFVGDVNATDGSTLSLLSNTAVYGNIGYRNSISSGSLDISNSRLNLMGTLSNLFVSNATTLNNSTVYFYDDSNMKDKYNATSYRTFQTNDMDAQGTNGLFMRTNANGVYGGTAGTGDVISSFNTVTGGGTYNISVFDQGMRNGYMGVTSGSLNNSVTLIENAQESPEATYNVNKTAYDNGVWNYLYQGTVNLVDGNLVLTDVTTEQAVQSTAQKAAQDANKIAAGAAVSVFGADETLMDRLGELRNNNDGKDNNGVWAKYVGGKTKVNGVSSDSTYKYNGIEVGYDHKAGENWRVGIAGTYAKGDTTVYGGDGTVKTSAGALYGTWLGNKGHHIDIIAKVGKVDSDTSAYGGTVAQKMDGDFNSNAFSLAVQYGYRKALKNNWFIEPMVRASYVRLGSSDYTVTTKDGSMDVSNDSMSSVILRGGFIAGRKVGQASNVYLKAAVLHDFNGDIVTNVKADGRSAQYKDSIGGTGVEYGLGFNYSFNKKSNMYFDISRISGGEVTKDWGVNLGFRYNF</sequence>
<comment type="caution">
    <text evidence="2">The sequence shown here is derived from an EMBL/GenBank/DDBJ whole genome shotgun (WGS) entry which is preliminary data.</text>
</comment>
<reference evidence="2" key="1">
    <citation type="submission" date="2019-08" db="EMBL/GenBank/DDBJ databases">
        <authorList>
            <person name="Kucharzyk K."/>
            <person name="Murdoch R.W."/>
            <person name="Higgins S."/>
            <person name="Loffler F."/>
        </authorList>
    </citation>
    <scope>NUCLEOTIDE SEQUENCE</scope>
</reference>
<dbReference type="InterPro" id="IPR005546">
    <property type="entry name" value="Autotransporte_beta"/>
</dbReference>
<dbReference type="InterPro" id="IPR003991">
    <property type="entry name" value="Pertactin_virulence_factor"/>
</dbReference>
<gene>
    <name evidence="2" type="ORF">SDC9_40077</name>
</gene>
<accession>A0A644VRB9</accession>
<dbReference type="AlphaFoldDB" id="A0A644VRB9"/>
<feature type="domain" description="Autotransporter" evidence="1">
    <location>
        <begin position="514"/>
        <end position="781"/>
    </location>
</feature>
<dbReference type="SUPFAM" id="SSF103515">
    <property type="entry name" value="Autotransporter"/>
    <property type="match status" value="1"/>
</dbReference>
<dbReference type="PRINTS" id="PR01484">
    <property type="entry name" value="PRTACTNFAMLY"/>
</dbReference>
<dbReference type="SMART" id="SM00869">
    <property type="entry name" value="Autotransporter"/>
    <property type="match status" value="1"/>
</dbReference>
<evidence type="ECO:0000259" key="1">
    <source>
        <dbReference type="PROSITE" id="PS51208"/>
    </source>
</evidence>
<dbReference type="InterPro" id="IPR006315">
    <property type="entry name" value="OM_autotransptr_brl_dom"/>
</dbReference>
<dbReference type="GO" id="GO:0019867">
    <property type="term" value="C:outer membrane"/>
    <property type="evidence" value="ECO:0007669"/>
    <property type="project" value="InterPro"/>
</dbReference>
<name>A0A644VRB9_9ZZZZ</name>
<dbReference type="Pfam" id="PF03797">
    <property type="entry name" value="Autotransporter"/>
    <property type="match status" value="1"/>
</dbReference>
<dbReference type="NCBIfam" id="TIGR01414">
    <property type="entry name" value="autotrans_barl"/>
    <property type="match status" value="1"/>
</dbReference>
<evidence type="ECO:0000313" key="2">
    <source>
        <dbReference type="EMBL" id="MPL93929.1"/>
    </source>
</evidence>